<evidence type="ECO:0000313" key="5">
    <source>
        <dbReference type="Proteomes" id="UP000199476"/>
    </source>
</evidence>
<gene>
    <name evidence="4" type="ORF">SAMN04488692_11639</name>
</gene>
<dbReference type="CDD" id="cd11528">
    <property type="entry name" value="NTP-PPase_MazG_Nterm"/>
    <property type="match status" value="1"/>
</dbReference>
<dbReference type="GO" id="GO:0006203">
    <property type="term" value="P:dGTP catabolic process"/>
    <property type="evidence" value="ECO:0007669"/>
    <property type="project" value="TreeGrafter"/>
</dbReference>
<feature type="domain" description="NTP pyrophosphohydrolase MazG-like" evidence="3">
    <location>
        <begin position="182"/>
        <end position="244"/>
    </location>
</feature>
<dbReference type="Pfam" id="PF03819">
    <property type="entry name" value="MazG"/>
    <property type="match status" value="2"/>
</dbReference>
<dbReference type="GO" id="GO:0047429">
    <property type="term" value="F:nucleoside triphosphate diphosphatase activity"/>
    <property type="evidence" value="ECO:0007669"/>
    <property type="project" value="InterPro"/>
</dbReference>
<evidence type="ECO:0000256" key="2">
    <source>
        <dbReference type="SAM" id="MobiDB-lite"/>
    </source>
</evidence>
<dbReference type="CDD" id="cd11529">
    <property type="entry name" value="NTP-PPase_MazG_Cterm"/>
    <property type="match status" value="1"/>
</dbReference>
<sequence>MDTKKEKSSKRENGQKINRLLDLMAELRGRSGCPWDKKQDLESLRQYVIEEAYEVVEAINRDNMDLLAEELGDLLLQVVFQAQIAREREEFDFSDIVAGLNEKLIRRHPHVFDEEEASTPDQVEKTWARVKAAENEDGEETESETGSDSLLEDYSRSRPALRQAREIQGLAARVGFDWNSIDSVLDKVEEEVAELREAVEKEEEKSRLEEELGDSLFALVNLSRFLSIDPETALLSCLDRFKDRFEYIEKRAEEHRNNIEDISLAQLDAWWEEAKSRKGDS</sequence>
<dbReference type="NCBIfam" id="NF007113">
    <property type="entry name" value="PRK09562.1"/>
    <property type="match status" value="1"/>
</dbReference>
<evidence type="ECO:0000313" key="4">
    <source>
        <dbReference type="EMBL" id="SDM08922.1"/>
    </source>
</evidence>
<dbReference type="InterPro" id="IPR011551">
    <property type="entry name" value="NTP_PyrPHydrolase_MazG"/>
</dbReference>
<dbReference type="InterPro" id="IPR048011">
    <property type="entry name" value="NTP-PPase_MazG-like_C"/>
</dbReference>
<dbReference type="InterPro" id="IPR004518">
    <property type="entry name" value="MazG-like_dom"/>
</dbReference>
<dbReference type="GO" id="GO:0032259">
    <property type="term" value="P:methylation"/>
    <property type="evidence" value="ECO:0007669"/>
    <property type="project" value="UniProtKB-KW"/>
</dbReference>
<dbReference type="STRING" id="321763.SAMN04488692_11639"/>
<dbReference type="GO" id="GO:0046052">
    <property type="term" value="P:UTP catabolic process"/>
    <property type="evidence" value="ECO:0007669"/>
    <property type="project" value="TreeGrafter"/>
</dbReference>
<dbReference type="OrthoDB" id="9808939at2"/>
<dbReference type="PANTHER" id="PTHR30522">
    <property type="entry name" value="NUCLEOSIDE TRIPHOSPHATE PYROPHOSPHOHYDROLASE"/>
    <property type="match status" value="1"/>
</dbReference>
<dbReference type="GO" id="GO:0008168">
    <property type="term" value="F:methyltransferase activity"/>
    <property type="evidence" value="ECO:0007669"/>
    <property type="project" value="UniProtKB-KW"/>
</dbReference>
<feature type="domain" description="NTP pyrophosphohydrolase MazG-like" evidence="3">
    <location>
        <begin position="39"/>
        <end position="112"/>
    </location>
</feature>
<accession>A0A1G9QCX9</accession>
<protein>
    <submittedName>
        <fullName evidence="4">Tetrapyrrole methylase family protein / MazG family protein</fullName>
    </submittedName>
</protein>
<dbReference type="GO" id="GO:0046081">
    <property type="term" value="P:dUTP catabolic process"/>
    <property type="evidence" value="ECO:0007669"/>
    <property type="project" value="TreeGrafter"/>
</dbReference>
<dbReference type="GO" id="GO:0046047">
    <property type="term" value="P:TTP catabolic process"/>
    <property type="evidence" value="ECO:0007669"/>
    <property type="project" value="TreeGrafter"/>
</dbReference>
<evidence type="ECO:0000259" key="3">
    <source>
        <dbReference type="Pfam" id="PF03819"/>
    </source>
</evidence>
<dbReference type="GO" id="GO:0046076">
    <property type="term" value="P:dTTP catabolic process"/>
    <property type="evidence" value="ECO:0007669"/>
    <property type="project" value="TreeGrafter"/>
</dbReference>
<feature type="coiled-coil region" evidence="1">
    <location>
        <begin position="181"/>
        <end position="212"/>
    </location>
</feature>
<dbReference type="GO" id="GO:0006950">
    <property type="term" value="P:response to stress"/>
    <property type="evidence" value="ECO:0007669"/>
    <property type="project" value="UniProtKB-ARBA"/>
</dbReference>
<dbReference type="Gene3D" id="1.10.287.1080">
    <property type="entry name" value="MazG-like"/>
    <property type="match status" value="2"/>
</dbReference>
<proteinExistence type="predicted"/>
<dbReference type="InterPro" id="IPR048015">
    <property type="entry name" value="NTP-PPase_MazG-like_N"/>
</dbReference>
<dbReference type="Proteomes" id="UP000199476">
    <property type="component" value="Unassembled WGS sequence"/>
</dbReference>
<dbReference type="RefSeq" id="WP_089760862.1">
    <property type="nucleotide sequence ID" value="NZ_FNGO01000016.1"/>
</dbReference>
<dbReference type="PANTHER" id="PTHR30522:SF0">
    <property type="entry name" value="NUCLEOSIDE TRIPHOSPHATE PYROPHOSPHOHYDROLASE"/>
    <property type="match status" value="1"/>
</dbReference>
<name>A0A1G9QCX9_9FIRM</name>
<dbReference type="NCBIfam" id="TIGR00444">
    <property type="entry name" value="mazG"/>
    <property type="match status" value="1"/>
</dbReference>
<dbReference type="FunFam" id="1.10.287.1080:FF:000001">
    <property type="entry name" value="Nucleoside triphosphate pyrophosphohydrolase"/>
    <property type="match status" value="1"/>
</dbReference>
<dbReference type="GO" id="GO:0046061">
    <property type="term" value="P:dATP catabolic process"/>
    <property type="evidence" value="ECO:0007669"/>
    <property type="project" value="TreeGrafter"/>
</dbReference>
<dbReference type="SUPFAM" id="SSF101386">
    <property type="entry name" value="all-alpha NTP pyrophosphatases"/>
    <property type="match status" value="2"/>
</dbReference>
<dbReference type="AlphaFoldDB" id="A0A1G9QCX9"/>
<reference evidence="4 5" key="1">
    <citation type="submission" date="2016-10" db="EMBL/GenBank/DDBJ databases">
        <authorList>
            <person name="de Groot N.N."/>
        </authorList>
    </citation>
    <scope>NUCLEOTIDE SEQUENCE [LARGE SCALE GENOMIC DNA]</scope>
    <source>
        <strain evidence="4 5">SLAS-1</strain>
    </source>
</reference>
<keyword evidence="1" id="KW-0175">Coiled coil</keyword>
<organism evidence="4 5">
    <name type="scientific">Halarsenatibacter silvermanii</name>
    <dbReference type="NCBI Taxonomy" id="321763"/>
    <lineage>
        <taxon>Bacteria</taxon>
        <taxon>Bacillati</taxon>
        <taxon>Bacillota</taxon>
        <taxon>Clostridia</taxon>
        <taxon>Halanaerobiales</taxon>
        <taxon>Halarsenatibacteraceae</taxon>
        <taxon>Halarsenatibacter</taxon>
    </lineage>
</organism>
<evidence type="ECO:0000256" key="1">
    <source>
        <dbReference type="SAM" id="Coils"/>
    </source>
</evidence>
<feature type="compositionally biased region" description="Acidic residues" evidence="2">
    <location>
        <begin position="135"/>
        <end position="145"/>
    </location>
</feature>
<keyword evidence="5" id="KW-1185">Reference proteome</keyword>
<keyword evidence="4" id="KW-0489">Methyltransferase</keyword>
<dbReference type="EMBL" id="FNGO01000016">
    <property type="protein sequence ID" value="SDM08922.1"/>
    <property type="molecule type" value="Genomic_DNA"/>
</dbReference>
<keyword evidence="4" id="KW-0808">Transferase</keyword>
<feature type="region of interest" description="Disordered" evidence="2">
    <location>
        <begin position="130"/>
        <end position="153"/>
    </location>
</feature>